<keyword evidence="4 5" id="KW-0694">RNA-binding</keyword>
<evidence type="ECO:0000256" key="5">
    <source>
        <dbReference type="PROSITE-ProRule" id="PRU01023"/>
    </source>
</evidence>
<accession>A0A2R4XMD7</accession>
<keyword evidence="2 5" id="KW-0808">Transferase</keyword>
<gene>
    <name evidence="7" type="ORF">DBV39_15980</name>
</gene>
<feature type="active site" description="Nucleophile" evidence="5">
    <location>
        <position position="400"/>
    </location>
</feature>
<dbReference type="Proteomes" id="UP000244571">
    <property type="component" value="Chromosome"/>
</dbReference>
<evidence type="ECO:0000256" key="3">
    <source>
        <dbReference type="ARBA" id="ARBA00022691"/>
    </source>
</evidence>
<dbReference type="Pfam" id="PF22458">
    <property type="entry name" value="RsmF-B_ferredox"/>
    <property type="match status" value="1"/>
</dbReference>
<feature type="domain" description="SAM-dependent MTase RsmB/NOP-type" evidence="6">
    <location>
        <begin position="188"/>
        <end position="454"/>
    </location>
</feature>
<protein>
    <submittedName>
        <fullName evidence="7">16S rRNA (Cytosine(967)-C(5))-methyltransferase RsmB</fullName>
    </submittedName>
</protein>
<dbReference type="InterPro" id="IPR029063">
    <property type="entry name" value="SAM-dependent_MTases_sf"/>
</dbReference>
<comment type="similarity">
    <text evidence="5">Belongs to the class I-like SAM-binding methyltransferase superfamily. RsmB/NOP family.</text>
</comment>
<evidence type="ECO:0000256" key="1">
    <source>
        <dbReference type="ARBA" id="ARBA00022603"/>
    </source>
</evidence>
<dbReference type="NCBIfam" id="NF008149">
    <property type="entry name" value="PRK10901.1"/>
    <property type="match status" value="1"/>
</dbReference>
<dbReference type="InterPro" id="IPR023267">
    <property type="entry name" value="RCMT"/>
</dbReference>
<dbReference type="GO" id="GO:0008173">
    <property type="term" value="F:RNA methyltransferase activity"/>
    <property type="evidence" value="ECO:0007669"/>
    <property type="project" value="InterPro"/>
</dbReference>
<dbReference type="PRINTS" id="PR02008">
    <property type="entry name" value="RCMTFAMILY"/>
</dbReference>
<feature type="binding site" evidence="5">
    <location>
        <position position="328"/>
    </location>
    <ligand>
        <name>S-adenosyl-L-methionine</name>
        <dbReference type="ChEBI" id="CHEBI:59789"/>
    </ligand>
</feature>
<evidence type="ECO:0000259" key="6">
    <source>
        <dbReference type="PROSITE" id="PS51686"/>
    </source>
</evidence>
<dbReference type="Pfam" id="PF01189">
    <property type="entry name" value="Methyltr_RsmB-F"/>
    <property type="match status" value="1"/>
</dbReference>
<dbReference type="PANTHER" id="PTHR22807">
    <property type="entry name" value="NOP2 YEAST -RELATED NOL1/NOP2/FMU SUN DOMAIN-CONTAINING"/>
    <property type="match status" value="1"/>
</dbReference>
<keyword evidence="1 5" id="KW-0489">Methyltransferase</keyword>
<name>A0A2R4XMD7_9BURK</name>
<dbReference type="InterPro" id="IPR035926">
    <property type="entry name" value="NusB-like_sf"/>
</dbReference>
<reference evidence="7 8" key="1">
    <citation type="submission" date="2018-04" db="EMBL/GenBank/DDBJ databases">
        <title>Bordetella sp. HZ20 isolated from seawater.</title>
        <authorList>
            <person name="Sun C."/>
        </authorList>
    </citation>
    <scope>NUCLEOTIDE SEQUENCE [LARGE SCALE GENOMIC DNA]</scope>
    <source>
        <strain evidence="7 8">HZ20</strain>
    </source>
</reference>
<feature type="binding site" evidence="5">
    <location>
        <begin position="276"/>
        <end position="282"/>
    </location>
    <ligand>
        <name>S-adenosyl-L-methionine</name>
        <dbReference type="ChEBI" id="CHEBI:59789"/>
    </ligand>
</feature>
<dbReference type="RefSeq" id="WP_108622387.1">
    <property type="nucleotide sequence ID" value="NZ_CP028901.1"/>
</dbReference>
<dbReference type="KEGG" id="boz:DBV39_15980"/>
<keyword evidence="8" id="KW-1185">Reference proteome</keyword>
<dbReference type="SUPFAM" id="SSF48013">
    <property type="entry name" value="NusB-like"/>
    <property type="match status" value="1"/>
</dbReference>
<dbReference type="OrthoDB" id="9810297at2"/>
<dbReference type="InterPro" id="IPR054728">
    <property type="entry name" value="RsmB-like_ferredoxin"/>
</dbReference>
<proteinExistence type="inferred from homology"/>
<feature type="binding site" evidence="5">
    <location>
        <position position="347"/>
    </location>
    <ligand>
        <name>S-adenosyl-L-methionine</name>
        <dbReference type="ChEBI" id="CHEBI:59789"/>
    </ligand>
</feature>
<dbReference type="EMBL" id="CP028901">
    <property type="protein sequence ID" value="AWB34977.1"/>
    <property type="molecule type" value="Genomic_DNA"/>
</dbReference>
<organism evidence="7 8">
    <name type="scientific">Orrella marina</name>
    <dbReference type="NCBI Taxonomy" id="2163011"/>
    <lineage>
        <taxon>Bacteria</taxon>
        <taxon>Pseudomonadati</taxon>
        <taxon>Pseudomonadota</taxon>
        <taxon>Betaproteobacteria</taxon>
        <taxon>Burkholderiales</taxon>
        <taxon>Alcaligenaceae</taxon>
        <taxon>Orrella</taxon>
    </lineage>
</organism>
<dbReference type="PROSITE" id="PS51686">
    <property type="entry name" value="SAM_MT_RSMB_NOP"/>
    <property type="match status" value="1"/>
</dbReference>
<evidence type="ECO:0000256" key="2">
    <source>
        <dbReference type="ARBA" id="ARBA00022679"/>
    </source>
</evidence>
<dbReference type="InterPro" id="IPR001678">
    <property type="entry name" value="MeTrfase_RsmB-F_NOP2_dom"/>
</dbReference>
<dbReference type="SUPFAM" id="SSF53335">
    <property type="entry name" value="S-adenosyl-L-methionine-dependent methyltransferases"/>
    <property type="match status" value="1"/>
</dbReference>
<sequence length="457" mass="49993">MTENRLSLNKTLLTTARCLSEVESGRSLSALLSRVHPSERAAVQALSMYAMRHWGLAQAWRSIAMQRRSQSGPLNSLVALSLLLLDIAMVEEAATGRQGVPDSFQCPPGDGAPRYAVHTVVDQSVRAARLVSKASFAPRLLNAILRRFQRERTLFVEAVARDEVARWNYPAWWIAQVRDTYPDHWQSILQVSQTAPDLVLRVNQRRSSVQQVLSSLEDAGVQAVHVGGAAIKVRSAGAIERLPGFEAGWWSVQDLSAQQAAPLLGLRGGARVLDACSAPGGKAAHILELANVSLTAVDQDARRLEMVRENLERLGLLDPERVQLVHADLLHSRAWAGSAPFDLILADVPCTASGVVRRHPDIAWLRRQSDLEQTVALQRAIVDAIWPALVPGGRLLLATCSIFEQEGEAQAVAMLERHADARRLPAPGLILPESAGEQMTCGHDGFFYALFTKEARA</sequence>
<keyword evidence="3 5" id="KW-0949">S-adenosyl-L-methionine</keyword>
<dbReference type="AlphaFoldDB" id="A0A2R4XMD7"/>
<dbReference type="CDD" id="cd02440">
    <property type="entry name" value="AdoMet_MTases"/>
    <property type="match status" value="1"/>
</dbReference>
<dbReference type="PANTHER" id="PTHR22807:SF61">
    <property type="entry name" value="NOL1_NOP2_SUN FAMILY PROTEIN _ ANTITERMINATION NUSB DOMAIN-CONTAINING PROTEIN"/>
    <property type="match status" value="1"/>
</dbReference>
<dbReference type="InterPro" id="IPR049560">
    <property type="entry name" value="MeTrfase_RsmB-F_NOP2_cat"/>
</dbReference>
<evidence type="ECO:0000313" key="7">
    <source>
        <dbReference type="EMBL" id="AWB34977.1"/>
    </source>
</evidence>
<dbReference type="Gene3D" id="1.10.940.10">
    <property type="entry name" value="NusB-like"/>
    <property type="match status" value="1"/>
</dbReference>
<feature type="binding site" evidence="5">
    <location>
        <position position="298"/>
    </location>
    <ligand>
        <name>S-adenosyl-L-methionine</name>
        <dbReference type="ChEBI" id="CHEBI:59789"/>
    </ligand>
</feature>
<dbReference type="GO" id="GO:0001510">
    <property type="term" value="P:RNA methylation"/>
    <property type="evidence" value="ECO:0007669"/>
    <property type="project" value="InterPro"/>
</dbReference>
<dbReference type="Gene3D" id="3.40.50.150">
    <property type="entry name" value="Vaccinia Virus protein VP39"/>
    <property type="match status" value="1"/>
</dbReference>
<dbReference type="GO" id="GO:0003723">
    <property type="term" value="F:RNA binding"/>
    <property type="evidence" value="ECO:0007669"/>
    <property type="project" value="UniProtKB-UniRule"/>
</dbReference>
<evidence type="ECO:0000313" key="8">
    <source>
        <dbReference type="Proteomes" id="UP000244571"/>
    </source>
</evidence>
<evidence type="ECO:0000256" key="4">
    <source>
        <dbReference type="ARBA" id="ARBA00022884"/>
    </source>
</evidence>